<gene>
    <name evidence="2" type="ORF">EDB92DRAFT_2024812</name>
</gene>
<dbReference type="Pfam" id="PF00651">
    <property type="entry name" value="BTB"/>
    <property type="match status" value="1"/>
</dbReference>
<dbReference type="EMBL" id="JAKELL010000006">
    <property type="protein sequence ID" value="KAH8997942.1"/>
    <property type="molecule type" value="Genomic_DNA"/>
</dbReference>
<keyword evidence="3" id="KW-1185">Reference proteome</keyword>
<feature type="domain" description="BTB" evidence="1">
    <location>
        <begin position="1"/>
        <end position="61"/>
    </location>
</feature>
<evidence type="ECO:0000313" key="2">
    <source>
        <dbReference type="EMBL" id="KAH8997942.1"/>
    </source>
</evidence>
<reference evidence="2" key="1">
    <citation type="submission" date="2022-01" db="EMBL/GenBank/DDBJ databases">
        <title>Comparative genomics reveals a dynamic genome evolution in the ectomycorrhizal milk-cap (Lactarius) mushrooms.</title>
        <authorList>
            <consortium name="DOE Joint Genome Institute"/>
            <person name="Lebreton A."/>
            <person name="Tang N."/>
            <person name="Kuo A."/>
            <person name="LaButti K."/>
            <person name="Drula E."/>
            <person name="Barry K."/>
            <person name="Clum A."/>
            <person name="Lipzen A."/>
            <person name="Mousain D."/>
            <person name="Ng V."/>
            <person name="Wang R."/>
            <person name="Wang X."/>
            <person name="Dai Y."/>
            <person name="Henrissat B."/>
            <person name="Grigoriev I.V."/>
            <person name="Guerin-Laguette A."/>
            <person name="Yu F."/>
            <person name="Martin F.M."/>
        </authorList>
    </citation>
    <scope>NUCLEOTIDE SEQUENCE</scope>
    <source>
        <strain evidence="2">QP</strain>
    </source>
</reference>
<accession>A0AAD4LPF0</accession>
<dbReference type="Proteomes" id="UP001201163">
    <property type="component" value="Unassembled WGS sequence"/>
</dbReference>
<evidence type="ECO:0000259" key="1">
    <source>
        <dbReference type="PROSITE" id="PS50097"/>
    </source>
</evidence>
<organism evidence="2 3">
    <name type="scientific">Lactarius akahatsu</name>
    <dbReference type="NCBI Taxonomy" id="416441"/>
    <lineage>
        <taxon>Eukaryota</taxon>
        <taxon>Fungi</taxon>
        <taxon>Dikarya</taxon>
        <taxon>Basidiomycota</taxon>
        <taxon>Agaricomycotina</taxon>
        <taxon>Agaricomycetes</taxon>
        <taxon>Russulales</taxon>
        <taxon>Russulaceae</taxon>
        <taxon>Lactarius</taxon>
    </lineage>
</organism>
<feature type="non-terminal residue" evidence="2">
    <location>
        <position position="1"/>
    </location>
</feature>
<dbReference type="Gene3D" id="3.30.710.10">
    <property type="entry name" value="Potassium Channel Kv1.1, Chain A"/>
    <property type="match status" value="1"/>
</dbReference>
<dbReference type="SUPFAM" id="SSF54695">
    <property type="entry name" value="POZ domain"/>
    <property type="match status" value="1"/>
</dbReference>
<proteinExistence type="predicted"/>
<protein>
    <recommendedName>
        <fullName evidence="1">BTB domain-containing protein</fullName>
    </recommendedName>
</protein>
<dbReference type="AlphaFoldDB" id="A0AAD4LPF0"/>
<sequence>KVEQQLFKVHCYFLVRESEFFRGLFSLPQGDSARVESEHPICIPDTTIAELKSLLRFFYFGIHDDYKARAPDRIAILTISTRSIFPKVRERAINELTYCPEENDPFDLVGLAVKYDVEKWLKPAYRRIVTSINLMTHTEAEKVSFLVAVMRTREHEKY</sequence>
<comment type="caution">
    <text evidence="2">The sequence shown here is derived from an EMBL/GenBank/DDBJ whole genome shotgun (WGS) entry which is preliminary data.</text>
</comment>
<dbReference type="CDD" id="cd18186">
    <property type="entry name" value="BTB_POZ_ZBTB_KLHL-like"/>
    <property type="match status" value="1"/>
</dbReference>
<dbReference type="InterPro" id="IPR000210">
    <property type="entry name" value="BTB/POZ_dom"/>
</dbReference>
<dbReference type="PROSITE" id="PS50097">
    <property type="entry name" value="BTB"/>
    <property type="match status" value="1"/>
</dbReference>
<evidence type="ECO:0000313" key="3">
    <source>
        <dbReference type="Proteomes" id="UP001201163"/>
    </source>
</evidence>
<name>A0AAD4LPF0_9AGAM</name>
<dbReference type="InterPro" id="IPR011333">
    <property type="entry name" value="SKP1/BTB/POZ_sf"/>
</dbReference>